<comment type="caution">
    <text evidence="1">The sequence shown here is derived from an EMBL/GenBank/DDBJ whole genome shotgun (WGS) entry which is preliminary data.</text>
</comment>
<name>A0ABS3QCF1_9BACT</name>
<dbReference type="EMBL" id="JAGETZ010000003">
    <property type="protein sequence ID" value="MBO2008881.1"/>
    <property type="molecule type" value="Genomic_DNA"/>
</dbReference>
<evidence type="ECO:0000313" key="1">
    <source>
        <dbReference type="EMBL" id="MBO2008881.1"/>
    </source>
</evidence>
<dbReference type="Proteomes" id="UP000664369">
    <property type="component" value="Unassembled WGS sequence"/>
</dbReference>
<organism evidence="1 2">
    <name type="scientific">Hymenobacter negativus</name>
    <dbReference type="NCBI Taxonomy" id="2795026"/>
    <lineage>
        <taxon>Bacteria</taxon>
        <taxon>Pseudomonadati</taxon>
        <taxon>Bacteroidota</taxon>
        <taxon>Cytophagia</taxon>
        <taxon>Cytophagales</taxon>
        <taxon>Hymenobacteraceae</taxon>
        <taxon>Hymenobacter</taxon>
    </lineage>
</organism>
<dbReference type="RefSeq" id="WP_208174515.1">
    <property type="nucleotide sequence ID" value="NZ_JAGETZ010000003.1"/>
</dbReference>
<proteinExistence type="predicted"/>
<evidence type="ECO:0000313" key="2">
    <source>
        <dbReference type="Proteomes" id="UP000664369"/>
    </source>
</evidence>
<accession>A0ABS3QCF1</accession>
<keyword evidence="2" id="KW-1185">Reference proteome</keyword>
<protein>
    <recommendedName>
        <fullName evidence="3">Outer membrane protein beta-barrel domain-containing protein</fullName>
    </recommendedName>
</protein>
<evidence type="ECO:0008006" key="3">
    <source>
        <dbReference type="Google" id="ProtNLM"/>
    </source>
</evidence>
<reference evidence="1 2" key="1">
    <citation type="submission" date="2021-03" db="EMBL/GenBank/DDBJ databases">
        <authorList>
            <person name="Kim M.K."/>
        </authorList>
    </citation>
    <scope>NUCLEOTIDE SEQUENCE [LARGE SCALE GENOMIC DNA]</scope>
    <source>
        <strain evidence="1 2">BT442</strain>
    </source>
</reference>
<sequence length="289" mass="31262">MAIALGALPVLNCRAQTSEAAPTAEVRPFLVFRGGYTGGRFGHSTDDFRSRFNLFGSASTRTGLPVEHRFDGLLLGADFGQEFYRPYRNRTTTITIGLDLLAASDRVRIGTDRTIRLTLGALHPHFEAGFNTKNWQFRGGVGLLLGRVGYYGSTSSGFLSSSTTVDTATVVPTFQTRVGWRNWVLAENGYGASGLLGLANPLWQVGFGTGFGPRSPVAVIVGASMPESVAFDQQENGFGYLRLEVTPATSPWRANGFLTFGTGSYNRVALQASYRLPLPKKEAAVTPHR</sequence>
<gene>
    <name evidence="1" type="ORF">J4E00_07445</name>
</gene>